<dbReference type="InterPro" id="IPR043129">
    <property type="entry name" value="ATPase_NBD"/>
</dbReference>
<name>A0A0M0LFY0_9BACL</name>
<dbReference type="InterPro" id="IPR052519">
    <property type="entry name" value="Euk-type_GlcNAc_Kinase"/>
</dbReference>
<comment type="caution">
    <text evidence="2">The sequence shown here is derived from an EMBL/GenBank/DDBJ whole genome shotgun (WGS) entry which is preliminary data.</text>
</comment>
<protein>
    <recommendedName>
        <fullName evidence="1">ATPase BadF/BadG/BcrA/BcrD type domain-containing protein</fullName>
    </recommendedName>
</protein>
<evidence type="ECO:0000313" key="2">
    <source>
        <dbReference type="EMBL" id="KOO49970.1"/>
    </source>
</evidence>
<gene>
    <name evidence="2" type="ORF">AMD00_16850</name>
</gene>
<sequence>MQLNKRYFIGIDGGGTKTQAVIGNSDGEILALVTGKGSNIKATPKEKVKIQIGLLLDALLVKSSIQKAEVKAVIVCAAGGDREEDSVCWNEWIREYFQSYHCTIRVANDALAALVSGTFKLDGLVLIAGTGSIVYLVQEDGRKIRRAGGWGYLFGDEGSGYYIGTQALSHISKLYDLNEELDEFSEEVLKYLQLNNTVDIITKIYEQEQPRLIVSSIAKIVLKLAERGNDVACRIVFDAVAQLVHLLGIIYSREESAKSLPIVVCGGLFENEYFLNQFEQSLSLVMGDNELIKPFVSPVVGAFTLALLDMGIPITKKMQVDLLQTWMKVDLENKIRRN</sequence>
<dbReference type="EMBL" id="LILB01000005">
    <property type="protein sequence ID" value="KOO49970.1"/>
    <property type="molecule type" value="Genomic_DNA"/>
</dbReference>
<evidence type="ECO:0000313" key="3">
    <source>
        <dbReference type="Proteomes" id="UP000036867"/>
    </source>
</evidence>
<dbReference type="AlphaFoldDB" id="A0A0M0LFY0"/>
<feature type="domain" description="ATPase BadF/BadG/BcrA/BcrD type" evidence="1">
    <location>
        <begin position="9"/>
        <end position="306"/>
    </location>
</feature>
<dbReference type="PATRIC" id="fig|263475.3.peg.4663"/>
<dbReference type="SUPFAM" id="SSF53067">
    <property type="entry name" value="Actin-like ATPase domain"/>
    <property type="match status" value="2"/>
</dbReference>
<proteinExistence type="predicted"/>
<dbReference type="PANTHER" id="PTHR43190:SF3">
    <property type="entry name" value="N-ACETYL-D-GLUCOSAMINE KINASE"/>
    <property type="match status" value="1"/>
</dbReference>
<dbReference type="GeneID" id="301137762"/>
<dbReference type="Pfam" id="PF01869">
    <property type="entry name" value="BcrAD_BadFG"/>
    <property type="match status" value="1"/>
</dbReference>
<evidence type="ECO:0000259" key="1">
    <source>
        <dbReference type="Pfam" id="PF01869"/>
    </source>
</evidence>
<dbReference type="Gene3D" id="3.30.420.40">
    <property type="match status" value="2"/>
</dbReference>
<dbReference type="OrthoDB" id="9772633at2"/>
<dbReference type="InterPro" id="IPR002731">
    <property type="entry name" value="ATPase_BadF"/>
</dbReference>
<dbReference type="Proteomes" id="UP000036867">
    <property type="component" value="Unassembled WGS sequence"/>
</dbReference>
<organism evidence="2 3">
    <name type="scientific">Viridibacillus arvi</name>
    <dbReference type="NCBI Taxonomy" id="263475"/>
    <lineage>
        <taxon>Bacteria</taxon>
        <taxon>Bacillati</taxon>
        <taxon>Bacillota</taxon>
        <taxon>Bacilli</taxon>
        <taxon>Bacillales</taxon>
        <taxon>Caryophanaceae</taxon>
        <taxon>Viridibacillus</taxon>
    </lineage>
</organism>
<accession>A0A0M0LFY0</accession>
<dbReference type="STRING" id="263475.AMD00_16850"/>
<reference evidence="3" key="1">
    <citation type="submission" date="2015-08" db="EMBL/GenBank/DDBJ databases">
        <title>Fjat-10028 dsm 16317.</title>
        <authorList>
            <person name="Liu B."/>
            <person name="Wang J."/>
            <person name="Zhu Y."/>
            <person name="Liu G."/>
            <person name="Chen Q."/>
            <person name="Chen Z."/>
            <person name="Lan J."/>
            <person name="Che J."/>
            <person name="Ge C."/>
            <person name="Shi H."/>
            <person name="Pan Z."/>
            <person name="Liu X."/>
        </authorList>
    </citation>
    <scope>NUCLEOTIDE SEQUENCE [LARGE SCALE GENOMIC DNA]</scope>
    <source>
        <strain evidence="3">DSM 16317</strain>
    </source>
</reference>
<dbReference type="RefSeq" id="WP_053418151.1">
    <property type="nucleotide sequence ID" value="NZ_LILB01000005.1"/>
</dbReference>
<dbReference type="CDD" id="cd24007">
    <property type="entry name" value="ASKHA_NBD_eukNAGK-like"/>
    <property type="match status" value="1"/>
</dbReference>
<dbReference type="PANTHER" id="PTHR43190">
    <property type="entry name" value="N-ACETYL-D-GLUCOSAMINE KINASE"/>
    <property type="match status" value="1"/>
</dbReference>
<keyword evidence="3" id="KW-1185">Reference proteome</keyword>